<accession>A0ABN4YNZ1</accession>
<organism evidence="2 3">
    <name type="scientific">Shewanella japonica</name>
    <dbReference type="NCBI Taxonomy" id="93973"/>
    <lineage>
        <taxon>Bacteria</taxon>
        <taxon>Pseudomonadati</taxon>
        <taxon>Pseudomonadota</taxon>
        <taxon>Gammaproteobacteria</taxon>
        <taxon>Alteromonadales</taxon>
        <taxon>Shewanellaceae</taxon>
        <taxon>Shewanella</taxon>
    </lineage>
</organism>
<dbReference type="Proteomes" id="UP000191820">
    <property type="component" value="Chromosome"/>
</dbReference>
<dbReference type="PANTHER" id="PTHR34219">
    <property type="entry name" value="IRON-REGULATED INNER MEMBRANE PROTEIN-RELATED"/>
    <property type="match status" value="1"/>
</dbReference>
<feature type="transmembrane region" description="Helical" evidence="1">
    <location>
        <begin position="157"/>
        <end position="179"/>
    </location>
</feature>
<keyword evidence="1" id="KW-0472">Membrane</keyword>
<dbReference type="EMBL" id="CP020472">
    <property type="protein sequence ID" value="ARD22602.1"/>
    <property type="molecule type" value="Genomic_DNA"/>
</dbReference>
<evidence type="ECO:0000256" key="1">
    <source>
        <dbReference type="SAM" id="Phobius"/>
    </source>
</evidence>
<evidence type="ECO:0008006" key="4">
    <source>
        <dbReference type="Google" id="ProtNLM"/>
    </source>
</evidence>
<feature type="transmembrane region" description="Helical" evidence="1">
    <location>
        <begin position="437"/>
        <end position="457"/>
    </location>
</feature>
<keyword evidence="1" id="KW-1133">Transmembrane helix</keyword>
<protein>
    <recommendedName>
        <fullName evidence="4">PepSY domain-containing protein</fullName>
    </recommendedName>
</protein>
<dbReference type="PANTHER" id="PTHR34219:SF3">
    <property type="entry name" value="BLL7967 PROTEIN"/>
    <property type="match status" value="1"/>
</dbReference>
<evidence type="ECO:0000313" key="3">
    <source>
        <dbReference type="Proteomes" id="UP000191820"/>
    </source>
</evidence>
<feature type="transmembrane region" description="Helical" evidence="1">
    <location>
        <begin position="209"/>
        <end position="238"/>
    </location>
</feature>
<feature type="transmembrane region" description="Helical" evidence="1">
    <location>
        <begin position="403"/>
        <end position="425"/>
    </location>
</feature>
<dbReference type="InterPro" id="IPR005625">
    <property type="entry name" value="PepSY-ass_TM"/>
</dbReference>
<dbReference type="Pfam" id="PF03929">
    <property type="entry name" value="PepSY_TM"/>
    <property type="match status" value="1"/>
</dbReference>
<evidence type="ECO:0000313" key="2">
    <source>
        <dbReference type="EMBL" id="ARD22602.1"/>
    </source>
</evidence>
<feature type="transmembrane region" description="Helical" evidence="1">
    <location>
        <begin position="464"/>
        <end position="483"/>
    </location>
</feature>
<feature type="transmembrane region" description="Helical" evidence="1">
    <location>
        <begin position="360"/>
        <end position="382"/>
    </location>
</feature>
<feature type="transmembrane region" description="Helical" evidence="1">
    <location>
        <begin position="495"/>
        <end position="517"/>
    </location>
</feature>
<keyword evidence="1" id="KW-0812">Transmembrane</keyword>
<dbReference type="RefSeq" id="WP_080915883.1">
    <property type="nucleotide sequence ID" value="NZ_CP020472.1"/>
</dbReference>
<sequence>MKSLTIKKLYKLHSWVGIITGILLFIIAFTGAVAVFAKPELTVWANNAIRGPIESTSAQLAEKVHQHAAEVGPEYLEEVHIQLPDAKNSATVRLIYEGHFIDENGKEEHKGVVYELDPNTLKITNKTDMESFFSLIKLNMATFIAHFHADLHLGRPIGLILTGLLGLTLMVSIATGIVIHRKILAQLFTFRLSKSFSLALNDGHKVMSVWAVLFHSMIAFTGAFLGLATVILVPAAAYVSFNGDQEKLIETFTAIKPPIMAEVAATTKLATILQASEQQRPDLTFNRVAIMGYGDKNALVYLFGTGGEQLGGETLIYQGSNAEYINTQANFGRLEGITGKILDAMFPLHFGNFGGVFIKAIWAILGLSTALIPISGIMLWIERGMNAKHPAHSRETYIRFNKLLIGSCAGLVLATVVLFPTQLIVNKWYPGIDATSLLFYVFFITWFLACCLPFVMSAKKAMQCLTLTTSWLLILIMPMDAILTNSHLLNVFVTGHYVSVGVDLVLCILGIALLLMYQKLNSTLSLNETYQTSTLQLKEGI</sequence>
<gene>
    <name evidence="2" type="ORF">SJ2017_2312</name>
</gene>
<name>A0ABN4YNZ1_9GAMM</name>
<feature type="transmembrane region" description="Helical" evidence="1">
    <location>
        <begin position="12"/>
        <end position="37"/>
    </location>
</feature>
<keyword evidence="3" id="KW-1185">Reference proteome</keyword>
<proteinExistence type="predicted"/>
<reference evidence="2 3" key="1">
    <citation type="submission" date="2017-03" db="EMBL/GenBank/DDBJ databases">
        <title>Genome sequencing of Shewanella japonica KCTC 22435.</title>
        <authorList>
            <person name="Kim K.M."/>
        </authorList>
    </citation>
    <scope>NUCLEOTIDE SEQUENCE [LARGE SCALE GENOMIC DNA]</scope>
    <source>
        <strain evidence="2 3">KCTC 22435</strain>
    </source>
</reference>